<accession>A0A445FUE3</accession>
<evidence type="ECO:0000256" key="1">
    <source>
        <dbReference type="SAM" id="MobiDB-lite"/>
    </source>
</evidence>
<feature type="domain" description="MULE transposase" evidence="3">
    <location>
        <begin position="490"/>
        <end position="583"/>
    </location>
</feature>
<feature type="region of interest" description="Disordered" evidence="1">
    <location>
        <begin position="793"/>
        <end position="813"/>
    </location>
</feature>
<name>A0A445FUE3_GLYSO</name>
<dbReference type="Pfam" id="PF03101">
    <property type="entry name" value="FAR1"/>
    <property type="match status" value="1"/>
</dbReference>
<gene>
    <name evidence="4" type="ORF">D0Y65_048842</name>
</gene>
<protein>
    <submittedName>
        <fullName evidence="4">Protein FAR1-RELATED SEQUENCE 5</fullName>
    </submittedName>
</protein>
<dbReference type="EMBL" id="QZWG01000018">
    <property type="protein sequence ID" value="RZB52529.1"/>
    <property type="molecule type" value="Genomic_DNA"/>
</dbReference>
<dbReference type="PANTHER" id="PTHR47718">
    <property type="entry name" value="OS01G0519700 PROTEIN"/>
    <property type="match status" value="1"/>
</dbReference>
<dbReference type="Pfam" id="PF10551">
    <property type="entry name" value="MULE"/>
    <property type="match status" value="1"/>
</dbReference>
<keyword evidence="5" id="KW-1185">Reference proteome</keyword>
<sequence>MASSMVYKLTWVMYTSMCSSEFVVSSYLSIVKFFQLRGRVASIILGTKGFLNYDSCLPRVLQVGEIMFEHMPRLVALGKPMAINLASLPSNGFASGCWNLCVSQRIYVTQPHGGHQNVLFTNGLGVRPFIKWSSTMLNGLPPSLCFYVCLLCCDLVVDANGKRRVKAAEKEKGEVFDRELTMEGTFDVSMKDLNDIMSKMESSDNFYSFVNENDHEEENDVGLEDEDKVDCEVQNDDYGDYDDFWIPGLLKDECISFETIVDIRQFDMEKMSVEDVSRFDFAELELAYVFYYWYAKITGFSVRETLEQAFVCSCAGYRREKGSTSNTRKRRERKESRCGCEAMFRVHVHFSTGRWYVTCWNFEHNHLLLDLKLPSLLPAHRKMSTIDIMQIENYRKVGIGPPHMYAAFANHCGGYDKVGFIRKDIYNQEVHMRKQHTSDASGALKYLHDLRKKDLTMYVLYTVDEGSRLQRLFWCDTESQLLYGVFGDILAFDATYKKNKYLCPFVVFSSVNHHNQTIVFAAAIVTDETKETYVWLLEQFLEAMKGKAPSSIITDGDLAMRNAITRVMPSVFHKLCAWHLLRNALSHVGDKQVLKWLKNLMLGDFEVVTFEEKWKEMIATFELEDNSWIGELYEKRMKWSPAHLRGNFFAGIRTTSRCEAFHAHVAKYVHSRTNLTDFVEQFKRCLTYFRYRAIVADYFSTYGNEVLQTNLRSLERSADQLLTEEMWSKSATENIKDKYPDFAIYWDSQLMARYATLVQVSREVCEAAYFDEDEYDKMLHFLSNEVRRLKSNKNSEPCIDDNDEQANQSDERDMESRIFLRGNKSDFDNFKKIHGSLEFVQPICKIVSLTIFSKSYHKMADSIIVEDNKRRVTWVPLSMKVMWDASLFGLFNSDFSLYIKHEDLSKIAHGGQCLSISVIQLWILHQTETSMRLGNSDVYTFLEPQSIQRSGQSKPDNYLKGIINNALKEVDGTPQPKFKAAGATWIVVKYFNDVKPLESNTLKALRIQWANYYLKVTNET</sequence>
<feature type="domain" description="FAR1" evidence="2">
    <location>
        <begin position="290"/>
        <end position="368"/>
    </location>
</feature>
<evidence type="ECO:0000259" key="2">
    <source>
        <dbReference type="Pfam" id="PF03101"/>
    </source>
</evidence>
<proteinExistence type="predicted"/>
<evidence type="ECO:0000313" key="4">
    <source>
        <dbReference type="EMBL" id="RZB52529.1"/>
    </source>
</evidence>
<evidence type="ECO:0000313" key="5">
    <source>
        <dbReference type="Proteomes" id="UP000289340"/>
    </source>
</evidence>
<dbReference type="AlphaFoldDB" id="A0A445FUE3"/>
<comment type="caution">
    <text evidence="4">The sequence shown here is derived from an EMBL/GenBank/DDBJ whole genome shotgun (WGS) entry which is preliminary data.</text>
</comment>
<organism evidence="4 5">
    <name type="scientific">Glycine soja</name>
    <name type="common">Wild soybean</name>
    <dbReference type="NCBI Taxonomy" id="3848"/>
    <lineage>
        <taxon>Eukaryota</taxon>
        <taxon>Viridiplantae</taxon>
        <taxon>Streptophyta</taxon>
        <taxon>Embryophyta</taxon>
        <taxon>Tracheophyta</taxon>
        <taxon>Spermatophyta</taxon>
        <taxon>Magnoliopsida</taxon>
        <taxon>eudicotyledons</taxon>
        <taxon>Gunneridae</taxon>
        <taxon>Pentapetalae</taxon>
        <taxon>rosids</taxon>
        <taxon>fabids</taxon>
        <taxon>Fabales</taxon>
        <taxon>Fabaceae</taxon>
        <taxon>Papilionoideae</taxon>
        <taxon>50 kb inversion clade</taxon>
        <taxon>NPAAA clade</taxon>
        <taxon>indigoferoid/millettioid clade</taxon>
        <taxon>Phaseoleae</taxon>
        <taxon>Glycine</taxon>
        <taxon>Glycine subgen. Soja</taxon>
    </lineage>
</organism>
<dbReference type="InterPro" id="IPR018289">
    <property type="entry name" value="MULE_transposase_dom"/>
</dbReference>
<dbReference type="InterPro" id="IPR004330">
    <property type="entry name" value="FAR1_DNA_bnd_dom"/>
</dbReference>
<reference evidence="4 5" key="1">
    <citation type="submission" date="2018-09" db="EMBL/GenBank/DDBJ databases">
        <title>A high-quality reference genome of wild soybean provides a powerful tool to mine soybean genomes.</title>
        <authorList>
            <person name="Xie M."/>
            <person name="Chung C.Y.L."/>
            <person name="Li M.-W."/>
            <person name="Wong F.-L."/>
            <person name="Chan T.-F."/>
            <person name="Lam H.-M."/>
        </authorList>
    </citation>
    <scope>NUCLEOTIDE SEQUENCE [LARGE SCALE GENOMIC DNA]</scope>
    <source>
        <strain evidence="5">cv. W05</strain>
        <tissue evidence="4">Hypocotyl of etiolated seedlings</tissue>
    </source>
</reference>
<dbReference type="Proteomes" id="UP000289340">
    <property type="component" value="Chromosome 18"/>
</dbReference>
<evidence type="ECO:0000259" key="3">
    <source>
        <dbReference type="Pfam" id="PF10551"/>
    </source>
</evidence>